<feature type="domain" description="WxL" evidence="2">
    <location>
        <begin position="409"/>
        <end position="521"/>
    </location>
</feature>
<evidence type="ECO:0000259" key="2">
    <source>
        <dbReference type="Pfam" id="PF13731"/>
    </source>
</evidence>
<dbReference type="RefSeq" id="WP_386416101.1">
    <property type="nucleotide sequence ID" value="NZ_JBHSZO010000026.1"/>
</dbReference>
<comment type="caution">
    <text evidence="4">The sequence shown here is derived from an EMBL/GenBank/DDBJ whole genome shotgun (WGS) entry which is preliminary data.</text>
</comment>
<protein>
    <submittedName>
        <fullName evidence="4">Ig-like domain-containing protein</fullName>
    </submittedName>
</protein>
<keyword evidence="1" id="KW-0732">Signal</keyword>
<evidence type="ECO:0000259" key="3">
    <source>
        <dbReference type="Pfam" id="PF16640"/>
    </source>
</evidence>
<dbReference type="InterPro" id="IPR032109">
    <property type="entry name" value="Big_3_5"/>
</dbReference>
<feature type="domain" description="Bacterial Ig-like" evidence="3">
    <location>
        <begin position="275"/>
        <end position="359"/>
    </location>
</feature>
<dbReference type="Pfam" id="PF16640">
    <property type="entry name" value="Big_3_5"/>
    <property type="match status" value="2"/>
</dbReference>
<feature type="chain" id="PRO_5045771740" evidence="1">
    <location>
        <begin position="34"/>
        <end position="525"/>
    </location>
</feature>
<feature type="domain" description="Bacterial Ig-like" evidence="3">
    <location>
        <begin position="175"/>
        <end position="258"/>
    </location>
</feature>
<dbReference type="InterPro" id="IPR013783">
    <property type="entry name" value="Ig-like_fold"/>
</dbReference>
<evidence type="ECO:0000256" key="1">
    <source>
        <dbReference type="SAM" id="SignalP"/>
    </source>
</evidence>
<gene>
    <name evidence="4" type="ORF">ACFQLX_17240</name>
</gene>
<evidence type="ECO:0000313" key="4">
    <source>
        <dbReference type="EMBL" id="MFC7219895.1"/>
    </source>
</evidence>
<sequence>MFTYRIPRAVAGAAVALTAALGAALLAAPPAAAATVIGGGTANPSSGSNYTLFDLDTDAMCPEEATHVVTFVKGAGFTAPEGVIVSTLAEKENYSANTIGGFSVPLARHMQDFASMSGFTDLSGRYDFTVHCQDLFGMNSYGDFAISIWFTSPTTFQSSDPTAVNDTTTALSLSAAGPVDQGTAVTLTADITPAGASGTVQFRDNGDALGSPVNVSGGRAELTTSNLDAGTHALTAEFTPSTTSYRASSSTPRTLQVNSVPATPTTTALAVSPADSAAQHSPVTLTAAVTPAGAAGTVKFQDTAGGTTTTLGTVNVSGGQAVLTTSALAVGDHALSAVFTPSSGAYLGSDAGPVSFGVTPFQGVSAGENITTTVESGALAISVENPNVTLPAPVLNSDATLLTTAGPINAVTLTDTRAGNPGWSLSGQVTDFTDGGSHVINGQNLGWTPKVIDKAAGQTATPGAVVAPAAGVEASDPGTAGLKSSRSLAVGTGLGTAHFGADLALNVPTSTVAGTYTATLTLTAI</sequence>
<dbReference type="InterPro" id="IPR027994">
    <property type="entry name" value="WxL_dom"/>
</dbReference>
<feature type="signal peptide" evidence="1">
    <location>
        <begin position="1"/>
        <end position="33"/>
    </location>
</feature>
<proteinExistence type="predicted"/>
<dbReference type="EMBL" id="JBHSZO010000026">
    <property type="protein sequence ID" value="MFC7219895.1"/>
    <property type="molecule type" value="Genomic_DNA"/>
</dbReference>
<dbReference type="Gene3D" id="2.60.40.10">
    <property type="entry name" value="Immunoglobulins"/>
    <property type="match status" value="2"/>
</dbReference>
<keyword evidence="5" id="KW-1185">Reference proteome</keyword>
<dbReference type="Pfam" id="PF13731">
    <property type="entry name" value="WxL"/>
    <property type="match status" value="1"/>
</dbReference>
<accession>A0ABW2GGK1</accession>
<evidence type="ECO:0000313" key="5">
    <source>
        <dbReference type="Proteomes" id="UP001596413"/>
    </source>
</evidence>
<dbReference type="Proteomes" id="UP001596413">
    <property type="component" value="Unassembled WGS sequence"/>
</dbReference>
<name>A0ABW2GGK1_9ACTN</name>
<organism evidence="4 5">
    <name type="scientific">Streptomyces polyrhachis</name>
    <dbReference type="NCBI Taxonomy" id="1282885"/>
    <lineage>
        <taxon>Bacteria</taxon>
        <taxon>Bacillati</taxon>
        <taxon>Actinomycetota</taxon>
        <taxon>Actinomycetes</taxon>
        <taxon>Kitasatosporales</taxon>
        <taxon>Streptomycetaceae</taxon>
        <taxon>Streptomyces</taxon>
    </lineage>
</organism>
<reference evidence="5" key="1">
    <citation type="journal article" date="2019" name="Int. J. Syst. Evol. Microbiol.">
        <title>The Global Catalogue of Microorganisms (GCM) 10K type strain sequencing project: providing services to taxonomists for standard genome sequencing and annotation.</title>
        <authorList>
            <consortium name="The Broad Institute Genomics Platform"/>
            <consortium name="The Broad Institute Genome Sequencing Center for Infectious Disease"/>
            <person name="Wu L."/>
            <person name="Ma J."/>
        </authorList>
    </citation>
    <scope>NUCLEOTIDE SEQUENCE [LARGE SCALE GENOMIC DNA]</scope>
    <source>
        <strain evidence="5">CGMCC 1.13681</strain>
    </source>
</reference>